<dbReference type="AlphaFoldDB" id="A0A7R8ZWQ3"/>
<dbReference type="Pfam" id="PF24987">
    <property type="entry name" value="HEAT_EF3_N"/>
    <property type="match status" value="1"/>
</dbReference>
<dbReference type="SUPFAM" id="SSF48371">
    <property type="entry name" value="ARM repeat"/>
    <property type="match status" value="1"/>
</dbReference>
<proteinExistence type="inferred from homology"/>
<dbReference type="InterPro" id="IPR021133">
    <property type="entry name" value="HEAT_type_2"/>
</dbReference>
<reference evidence="3" key="1">
    <citation type="submission" date="2020-11" db="EMBL/GenBank/DDBJ databases">
        <authorList>
            <person name="Tran Van P."/>
        </authorList>
    </citation>
    <scope>NUCLEOTIDE SEQUENCE</scope>
</reference>
<dbReference type="InterPro" id="IPR011989">
    <property type="entry name" value="ARM-like"/>
</dbReference>
<dbReference type="GO" id="GO:0034198">
    <property type="term" value="P:cellular response to amino acid starvation"/>
    <property type="evidence" value="ECO:0007669"/>
    <property type="project" value="TreeGrafter"/>
</dbReference>
<comment type="similarity">
    <text evidence="1">Belongs to the GCN1 family.</text>
</comment>
<dbReference type="EMBL" id="OB669750">
    <property type="protein sequence ID" value="CAD7234763.1"/>
    <property type="molecule type" value="Genomic_DNA"/>
</dbReference>
<name>A0A7R8ZWQ3_9CRUS</name>
<evidence type="ECO:0000256" key="2">
    <source>
        <dbReference type="ARBA" id="ARBA00022737"/>
    </source>
</evidence>
<dbReference type="GO" id="GO:0006417">
    <property type="term" value="P:regulation of translation"/>
    <property type="evidence" value="ECO:0007669"/>
    <property type="project" value="TreeGrafter"/>
</dbReference>
<gene>
    <name evidence="3" type="ORF">CTOB1V02_LOCUS12579</name>
</gene>
<dbReference type="GO" id="GO:0000226">
    <property type="term" value="P:microtubule cytoskeleton organization"/>
    <property type="evidence" value="ECO:0007669"/>
    <property type="project" value="UniProtKB-ARBA"/>
</dbReference>
<dbReference type="PANTHER" id="PTHR23346:SF7">
    <property type="entry name" value="STALLED RIBOSOME SENSOR GCN1"/>
    <property type="match status" value="1"/>
</dbReference>
<dbReference type="GO" id="GO:0019887">
    <property type="term" value="F:protein kinase regulator activity"/>
    <property type="evidence" value="ECO:0007669"/>
    <property type="project" value="TreeGrafter"/>
</dbReference>
<sequence>CLSSLPVLVIDDLTHPEAVVRSSAAQALASLLEEWPDSLPDTLQVILDKFVQHKKLIPAVLDDFGRQVAPPLDPWEPRSGLASALTAMAPQMRPESVLHVMEFLVRQGFADRNTQVQTQMLDAGMAMLETHGKAMVGDLLPLFQALLDGTPSSADADFIRQSLVLLMGSLAKYLSEGDPRVQPIVAKLIEALSTPSQQVQEAVANCLPPLVSTSAVKQSSAQLVHDLMHCLLESENYGDRRGAAYGLAGFVKGLGILSLKKMDIISQLTEAISNKANPRHREGALFGIELLSTMLGRLFEPYVVVLLPHLLVCFGDSNQYVRQAADECAKAVMGKLSVHGVKLIMPLLLEALNDDSWRTKAGSVELLGSMAYCAPKQLSSCLPAIVPKLIEVLSDSHPKVQRSGSQALKLIGSVIRNPEIQAIVSILIQALEDPAHKTSSCLATLLETKFVHFIDAPSLALIMPIVQRAFQDRSTETRKMAAQIIGNMYSLTDQKDLTPYLPNILPGLKGSLLDPLPEVR</sequence>
<feature type="non-terminal residue" evidence="3">
    <location>
        <position position="1"/>
    </location>
</feature>
<dbReference type="InterPro" id="IPR034085">
    <property type="entry name" value="TOG"/>
</dbReference>
<accession>A0A7R8ZWQ3</accession>
<dbReference type="OrthoDB" id="5148094at2759"/>
<dbReference type="PANTHER" id="PTHR23346">
    <property type="entry name" value="TRANSLATIONAL ACTIVATOR GCN1-RELATED"/>
    <property type="match status" value="1"/>
</dbReference>
<protein>
    <submittedName>
        <fullName evidence="3">Uncharacterized protein</fullName>
    </submittedName>
</protein>
<dbReference type="Pfam" id="PF24984">
    <property type="entry name" value="HEAT_EF3_GNC1"/>
    <property type="match status" value="1"/>
</dbReference>
<dbReference type="SMART" id="SM01349">
    <property type="entry name" value="TOG"/>
    <property type="match status" value="1"/>
</dbReference>
<dbReference type="FunFam" id="1.25.10.10:FF:000096">
    <property type="entry name" value="eIF-2-alpha kinase activator gcn1"/>
    <property type="match status" value="1"/>
</dbReference>
<keyword evidence="2" id="KW-0677">Repeat</keyword>
<evidence type="ECO:0000313" key="3">
    <source>
        <dbReference type="EMBL" id="CAD7234763.1"/>
    </source>
</evidence>
<organism evidence="3">
    <name type="scientific">Cyprideis torosa</name>
    <dbReference type="NCBI Taxonomy" id="163714"/>
    <lineage>
        <taxon>Eukaryota</taxon>
        <taxon>Metazoa</taxon>
        <taxon>Ecdysozoa</taxon>
        <taxon>Arthropoda</taxon>
        <taxon>Crustacea</taxon>
        <taxon>Oligostraca</taxon>
        <taxon>Ostracoda</taxon>
        <taxon>Podocopa</taxon>
        <taxon>Podocopida</taxon>
        <taxon>Cytherocopina</taxon>
        <taxon>Cytheroidea</taxon>
        <taxon>Cytherideidae</taxon>
        <taxon>Cyprideis</taxon>
    </lineage>
</organism>
<evidence type="ECO:0000256" key="1">
    <source>
        <dbReference type="ARBA" id="ARBA00007366"/>
    </source>
</evidence>
<dbReference type="InterPro" id="IPR016024">
    <property type="entry name" value="ARM-type_fold"/>
</dbReference>
<feature type="non-terminal residue" evidence="3">
    <location>
        <position position="520"/>
    </location>
</feature>
<dbReference type="GO" id="GO:0005829">
    <property type="term" value="C:cytosol"/>
    <property type="evidence" value="ECO:0007669"/>
    <property type="project" value="TreeGrafter"/>
</dbReference>
<dbReference type="Gene3D" id="1.25.10.10">
    <property type="entry name" value="Leucine-rich Repeat Variant"/>
    <property type="match status" value="2"/>
</dbReference>
<dbReference type="PROSITE" id="PS50077">
    <property type="entry name" value="HEAT_REPEAT"/>
    <property type="match status" value="2"/>
</dbReference>